<evidence type="ECO:0000313" key="3">
    <source>
        <dbReference type="Proteomes" id="UP000675554"/>
    </source>
</evidence>
<evidence type="ECO:0000256" key="1">
    <source>
        <dbReference type="SAM" id="MobiDB-lite"/>
    </source>
</evidence>
<organism evidence="2 3">
    <name type="scientific">Streptomyces daliensis</name>
    <dbReference type="NCBI Taxonomy" id="299421"/>
    <lineage>
        <taxon>Bacteria</taxon>
        <taxon>Bacillati</taxon>
        <taxon>Actinomycetota</taxon>
        <taxon>Actinomycetes</taxon>
        <taxon>Kitasatosporales</taxon>
        <taxon>Streptomycetaceae</taxon>
        <taxon>Streptomyces</taxon>
    </lineage>
</organism>
<feature type="compositionally biased region" description="Low complexity" evidence="1">
    <location>
        <begin position="8"/>
        <end position="18"/>
    </location>
</feature>
<feature type="region of interest" description="Disordered" evidence="1">
    <location>
        <begin position="1"/>
        <end position="24"/>
    </location>
</feature>
<accession>A0A8T4IST6</accession>
<sequence>MRARYQLPEAPTSAARRTAPPHRRGRALARAAALVCAGTAVAALVCPTALAGPRPGPPPQGPAAIGDVPRPEVPVRFRDGKGLVALGEAVRAKLGTQAVAVTKSRADVSERAGADLVRGGGAGLPVDERSHLAVGGGRIKGGVVAYGSGLTFADAGAGTRVTLGGLQTDLDTRTVTGRIDGKPAYLGRFKSEGDTRVTRDGSVRFRGALVLSDNAASELSAALGVPAVSGGDVLLTVATTASLDVTEEARTALHP</sequence>
<evidence type="ECO:0000313" key="2">
    <source>
        <dbReference type="EMBL" id="MBR7674835.1"/>
    </source>
</evidence>
<dbReference type="Proteomes" id="UP000675554">
    <property type="component" value="Unassembled WGS sequence"/>
</dbReference>
<protein>
    <submittedName>
        <fullName evidence="2">Uncharacterized protein</fullName>
    </submittedName>
</protein>
<dbReference type="AlphaFoldDB" id="A0A8T4IST6"/>
<reference evidence="2" key="1">
    <citation type="submission" date="2021-04" db="EMBL/GenBank/DDBJ databases">
        <title>Sequencing of actinobacteria type strains.</title>
        <authorList>
            <person name="Nguyen G.-S."/>
            <person name="Wentzel A."/>
        </authorList>
    </citation>
    <scope>NUCLEOTIDE SEQUENCE</scope>
    <source>
        <strain evidence="2">DSM 42095</strain>
    </source>
</reference>
<keyword evidence="3" id="KW-1185">Reference proteome</keyword>
<proteinExistence type="predicted"/>
<comment type="caution">
    <text evidence="2">The sequence shown here is derived from an EMBL/GenBank/DDBJ whole genome shotgun (WGS) entry which is preliminary data.</text>
</comment>
<name>A0A8T4IST6_9ACTN</name>
<dbReference type="EMBL" id="JAGSMN010000390">
    <property type="protein sequence ID" value="MBR7674835.1"/>
    <property type="molecule type" value="Genomic_DNA"/>
</dbReference>
<gene>
    <name evidence="2" type="ORF">KDA82_17760</name>
</gene>